<keyword evidence="4" id="KW-0479">Metal-binding</keyword>
<evidence type="ECO:0000259" key="15">
    <source>
        <dbReference type="PROSITE" id="PS50880"/>
    </source>
</evidence>
<dbReference type="InterPro" id="IPR003602">
    <property type="entry name" value="Topo_IA_DNA-bd_dom"/>
</dbReference>
<dbReference type="Gene3D" id="2.70.20.10">
    <property type="entry name" value="Topoisomerase I, domain 3"/>
    <property type="match status" value="1"/>
</dbReference>
<evidence type="ECO:0000256" key="5">
    <source>
        <dbReference type="ARBA" id="ARBA00022771"/>
    </source>
</evidence>
<dbReference type="InterPro" id="IPR013824">
    <property type="entry name" value="Topo_IA_cen_sub1"/>
</dbReference>
<dbReference type="GO" id="GO:0003917">
    <property type="term" value="F:DNA topoisomerase type I (single strand cut, ATP-independent) activity"/>
    <property type="evidence" value="ECO:0007669"/>
    <property type="project" value="UniProtKB-EC"/>
</dbReference>
<accession>A0A381PBT3</accession>
<dbReference type="CDD" id="cd00186">
    <property type="entry name" value="TOP1Ac"/>
    <property type="match status" value="1"/>
</dbReference>
<evidence type="ECO:0000256" key="11">
    <source>
        <dbReference type="ARBA" id="ARBA00030003"/>
    </source>
</evidence>
<feature type="domain" description="Topo IA-type catalytic" evidence="16">
    <location>
        <begin position="120"/>
        <end position="559"/>
    </location>
</feature>
<comment type="catalytic activity">
    <reaction evidence="1">
        <text>ATP-independent breakage of single-stranded DNA, followed by passage and rejoining.</text>
        <dbReference type="EC" id="5.6.2.1"/>
    </reaction>
</comment>
<dbReference type="InterPro" id="IPR013825">
    <property type="entry name" value="Topo_IA_cen_sub2"/>
</dbReference>
<dbReference type="CDD" id="cd03363">
    <property type="entry name" value="TOPRIM_TopoIA_TopoI"/>
    <property type="match status" value="1"/>
</dbReference>
<dbReference type="InterPro" id="IPR025589">
    <property type="entry name" value="Toprim_C_rpt"/>
</dbReference>
<evidence type="ECO:0000256" key="8">
    <source>
        <dbReference type="ARBA" id="ARBA00023029"/>
    </source>
</evidence>
<dbReference type="SMART" id="SM00493">
    <property type="entry name" value="TOPRIM"/>
    <property type="match status" value="1"/>
</dbReference>
<proteinExistence type="inferred from homology"/>
<dbReference type="Pfam" id="PF01751">
    <property type="entry name" value="Toprim"/>
    <property type="match status" value="1"/>
</dbReference>
<dbReference type="Gene3D" id="3.30.65.10">
    <property type="entry name" value="Bacterial Topoisomerase I, domain 1"/>
    <property type="match status" value="1"/>
</dbReference>
<dbReference type="PANTHER" id="PTHR42785">
    <property type="entry name" value="DNA TOPOISOMERASE, TYPE IA, CORE"/>
    <property type="match status" value="1"/>
</dbReference>
<name>A0A381PBT3_9ZZZZ</name>
<feature type="domain" description="Toprim" evidence="15">
    <location>
        <begin position="1"/>
        <end position="104"/>
    </location>
</feature>
<dbReference type="SMART" id="SM00437">
    <property type="entry name" value="TOP1Ac"/>
    <property type="match status" value="1"/>
</dbReference>
<dbReference type="Gene3D" id="1.10.290.10">
    <property type="entry name" value="Topoisomerase I, domain 4"/>
    <property type="match status" value="1"/>
</dbReference>
<keyword evidence="9" id="KW-0238">DNA-binding</keyword>
<evidence type="ECO:0000256" key="14">
    <source>
        <dbReference type="ARBA" id="ARBA00032877"/>
    </source>
</evidence>
<dbReference type="PROSITE" id="PS50880">
    <property type="entry name" value="TOPRIM"/>
    <property type="match status" value="1"/>
</dbReference>
<dbReference type="GO" id="GO:0006265">
    <property type="term" value="P:DNA topological change"/>
    <property type="evidence" value="ECO:0007669"/>
    <property type="project" value="InterPro"/>
</dbReference>
<reference evidence="17" key="1">
    <citation type="submission" date="2018-05" db="EMBL/GenBank/DDBJ databases">
        <authorList>
            <person name="Lanie J.A."/>
            <person name="Ng W.-L."/>
            <person name="Kazmierczak K.M."/>
            <person name="Andrzejewski T.M."/>
            <person name="Davidsen T.M."/>
            <person name="Wayne K.J."/>
            <person name="Tettelin H."/>
            <person name="Glass J.I."/>
            <person name="Rusch D."/>
            <person name="Podicherti R."/>
            <person name="Tsui H.-C.T."/>
            <person name="Winkler M.E."/>
        </authorList>
    </citation>
    <scope>NUCLEOTIDE SEQUENCE</scope>
</reference>
<evidence type="ECO:0000259" key="16">
    <source>
        <dbReference type="PROSITE" id="PS52039"/>
    </source>
</evidence>
<sequence length="812" mass="91511">MKARTIEKYLGDGYEVAASVGHVRDLPKKELGVDVEHGFKPKYVTTQPSVVRDLKKKASAGGITRVILATDPDREGEAIAYHVAERLGYENDKDRFQRVTFHEITKEAVQEALDNPGPLDTNKIEAQQARRILDRLVGYQVSPMLWEPIRRGLSAGRVQTVTLRLICEREYEIRAFVEDEYWSITAHLIKDGQKFEAKLHQIDGRKFKLSREDAAADVVGELNGIPFVVSSVKRRERRKNPAPPFTTSTLQQEAAKRLGFSARATMSTAQKLYEGKEIGGRGQIGLITYMRTDSNRVSPGSTNQAREWITREFGASYIPKSPRLYSGKKQRAAQDAHEAVRPTDPMLHPSEARSYLAEGEAKLYELIWLRFVASQMSPAVYDTTTVDFELGSASGRDYLFRSTGSIVKFQGFTRLYLETRESGEHRRLDDLEPLPELAPEDLSETEQIEQKQHFTQPPPRFSEASLVKELEKLGIGRPSTYADTIGKIRDRDYVELEKKRFHPTDLGEVVTKLLVRILPNIFDVEFTSRMENELDRVEDGEVKWHGLLADFYPGFRERLEDGQENSDQIIKEILAAEGETCEQCGQPMLVKWTKSGRFLGCSAYPECKGKRSMDGIPPEGIELGLHPAEGRQVRLKTGRYGPFLELEAPEEGKKPKRVSLPEKMSPSEVDLEYAIKLLELPRTVGEDPNTGEEIVAGLGRYGPFVRRGKTFANLKSFDAMWTVTLEEALGLIDAKASGKPQALKELGEHPDTGQELFIYSGRWGPYIKHEKVNAGLPKGMEVDEVTLEMAIDLLEKKKASRGKKKGRGRSKK</sequence>
<dbReference type="EC" id="5.6.2.1" evidence="3"/>
<dbReference type="PROSITE" id="PS00396">
    <property type="entry name" value="TOPO_IA_1"/>
    <property type="match status" value="1"/>
</dbReference>
<dbReference type="GO" id="GO:0008270">
    <property type="term" value="F:zinc ion binding"/>
    <property type="evidence" value="ECO:0007669"/>
    <property type="project" value="UniProtKB-KW"/>
</dbReference>
<dbReference type="InterPro" id="IPR034149">
    <property type="entry name" value="TOPRIM_TopoI"/>
</dbReference>
<dbReference type="InterPro" id="IPR003601">
    <property type="entry name" value="Topo_IA_2"/>
</dbReference>
<keyword evidence="5" id="KW-0863">Zinc-finger</keyword>
<evidence type="ECO:0000256" key="12">
    <source>
        <dbReference type="ARBA" id="ARBA00031985"/>
    </source>
</evidence>
<dbReference type="GO" id="GO:0005694">
    <property type="term" value="C:chromosome"/>
    <property type="evidence" value="ECO:0007669"/>
    <property type="project" value="InterPro"/>
</dbReference>
<evidence type="ECO:0000256" key="7">
    <source>
        <dbReference type="ARBA" id="ARBA00022842"/>
    </source>
</evidence>
<dbReference type="PRINTS" id="PR00417">
    <property type="entry name" value="PRTPISMRASEI"/>
</dbReference>
<keyword evidence="10" id="KW-0413">Isomerase</keyword>
<evidence type="ECO:0000256" key="3">
    <source>
        <dbReference type="ARBA" id="ARBA00012891"/>
    </source>
</evidence>
<organism evidence="17">
    <name type="scientific">marine metagenome</name>
    <dbReference type="NCBI Taxonomy" id="408172"/>
    <lineage>
        <taxon>unclassified sequences</taxon>
        <taxon>metagenomes</taxon>
        <taxon>ecological metagenomes</taxon>
    </lineage>
</organism>
<protein>
    <recommendedName>
        <fullName evidence="3">DNA topoisomerase</fullName>
        <ecNumber evidence="3">5.6.2.1</ecNumber>
    </recommendedName>
    <alternativeName>
        <fullName evidence="14">Omega-protein</fullName>
    </alternativeName>
    <alternativeName>
        <fullName evidence="13">Relaxing enzyme</fullName>
    </alternativeName>
    <alternativeName>
        <fullName evidence="11">Swivelase</fullName>
    </alternativeName>
    <alternativeName>
        <fullName evidence="12">Untwisting enzyme</fullName>
    </alternativeName>
</protein>
<keyword evidence="7" id="KW-0460">Magnesium</keyword>
<dbReference type="EMBL" id="UINC01000924">
    <property type="protein sequence ID" value="SUZ63738.1"/>
    <property type="molecule type" value="Genomic_DNA"/>
</dbReference>
<dbReference type="InterPro" id="IPR013826">
    <property type="entry name" value="Topo_IA_cen_sub3"/>
</dbReference>
<dbReference type="InterPro" id="IPR006171">
    <property type="entry name" value="TOPRIM_dom"/>
</dbReference>
<dbReference type="InterPro" id="IPR023406">
    <property type="entry name" value="Topo_IA_AS"/>
</dbReference>
<dbReference type="SUPFAM" id="SSF56712">
    <property type="entry name" value="Prokaryotic type I DNA topoisomerase"/>
    <property type="match status" value="1"/>
</dbReference>
<keyword evidence="6" id="KW-0862">Zinc</keyword>
<evidence type="ECO:0000256" key="13">
    <source>
        <dbReference type="ARBA" id="ARBA00032235"/>
    </source>
</evidence>
<evidence type="ECO:0000256" key="4">
    <source>
        <dbReference type="ARBA" id="ARBA00022723"/>
    </source>
</evidence>
<gene>
    <name evidence="17" type="ORF">METZ01_LOCUS16592</name>
</gene>
<dbReference type="InterPro" id="IPR000380">
    <property type="entry name" value="Topo_IA"/>
</dbReference>
<dbReference type="GO" id="GO:0003677">
    <property type="term" value="F:DNA binding"/>
    <property type="evidence" value="ECO:0007669"/>
    <property type="project" value="UniProtKB-KW"/>
</dbReference>
<evidence type="ECO:0000313" key="17">
    <source>
        <dbReference type="EMBL" id="SUZ63738.1"/>
    </source>
</evidence>
<dbReference type="PANTHER" id="PTHR42785:SF1">
    <property type="entry name" value="DNA TOPOISOMERASE"/>
    <property type="match status" value="1"/>
</dbReference>
<dbReference type="InterPro" id="IPR023405">
    <property type="entry name" value="Topo_IA_core_domain"/>
</dbReference>
<dbReference type="InterPro" id="IPR028612">
    <property type="entry name" value="Topoisom_1_IA"/>
</dbReference>
<evidence type="ECO:0000256" key="9">
    <source>
        <dbReference type="ARBA" id="ARBA00023125"/>
    </source>
</evidence>
<evidence type="ECO:0000256" key="6">
    <source>
        <dbReference type="ARBA" id="ARBA00022833"/>
    </source>
</evidence>
<evidence type="ECO:0000256" key="1">
    <source>
        <dbReference type="ARBA" id="ARBA00000213"/>
    </source>
</evidence>
<dbReference type="Pfam" id="PF13368">
    <property type="entry name" value="Toprim_C_rpt"/>
    <property type="match status" value="3"/>
</dbReference>
<keyword evidence="8" id="KW-0799">Topoisomerase</keyword>
<dbReference type="Pfam" id="PF01396">
    <property type="entry name" value="Zn_ribbon_Top1"/>
    <property type="match status" value="1"/>
</dbReference>
<comment type="similarity">
    <text evidence="2">Belongs to the type IA topoisomerase family.</text>
</comment>
<dbReference type="AlphaFoldDB" id="A0A381PBT3"/>
<evidence type="ECO:0000256" key="10">
    <source>
        <dbReference type="ARBA" id="ARBA00023235"/>
    </source>
</evidence>
<dbReference type="Pfam" id="PF01131">
    <property type="entry name" value="Topoisom_bac"/>
    <property type="match status" value="1"/>
</dbReference>
<dbReference type="Gene3D" id="1.10.460.10">
    <property type="entry name" value="Topoisomerase I, domain 2"/>
    <property type="match status" value="1"/>
</dbReference>
<dbReference type="Gene3D" id="3.40.50.140">
    <property type="match status" value="1"/>
</dbReference>
<evidence type="ECO:0000256" key="2">
    <source>
        <dbReference type="ARBA" id="ARBA00009446"/>
    </source>
</evidence>
<dbReference type="InterPro" id="IPR013498">
    <property type="entry name" value="Topo_IA_Znf"/>
</dbReference>
<dbReference type="InterPro" id="IPR013497">
    <property type="entry name" value="Topo_IA_cen"/>
</dbReference>
<dbReference type="HAMAP" id="MF_00952">
    <property type="entry name" value="Topoisom_1_prok"/>
    <property type="match status" value="1"/>
</dbReference>
<dbReference type="NCBIfam" id="TIGR01051">
    <property type="entry name" value="topA_bact"/>
    <property type="match status" value="1"/>
</dbReference>
<dbReference type="InterPro" id="IPR005733">
    <property type="entry name" value="TopoI_bac-type"/>
</dbReference>
<dbReference type="SMART" id="SM00436">
    <property type="entry name" value="TOP1Bc"/>
    <property type="match status" value="1"/>
</dbReference>
<dbReference type="PROSITE" id="PS52039">
    <property type="entry name" value="TOPO_IA_2"/>
    <property type="match status" value="1"/>
</dbReference>